<keyword evidence="3" id="KW-0645">Protease</keyword>
<evidence type="ECO:0000259" key="6">
    <source>
        <dbReference type="PROSITE" id="PS50240"/>
    </source>
</evidence>
<gene>
    <name evidence="7" type="ORF">HERILL_LOCUS6643</name>
</gene>
<keyword evidence="4" id="KW-0378">Hydrolase</keyword>
<dbReference type="EMBL" id="LR899011">
    <property type="protein sequence ID" value="CAD7083706.1"/>
    <property type="molecule type" value="Genomic_DNA"/>
</dbReference>
<keyword evidence="8" id="KW-1185">Reference proteome</keyword>
<evidence type="ECO:0000256" key="4">
    <source>
        <dbReference type="ARBA" id="ARBA00022801"/>
    </source>
</evidence>
<dbReference type="Pfam" id="PF00089">
    <property type="entry name" value="Trypsin"/>
    <property type="match status" value="1"/>
</dbReference>
<accession>A0A7R8YSD8</accession>
<dbReference type="InterPro" id="IPR033116">
    <property type="entry name" value="TRYPSIN_SER"/>
</dbReference>
<dbReference type="OrthoDB" id="7774500at2759"/>
<dbReference type="GO" id="GO:0005615">
    <property type="term" value="C:extracellular space"/>
    <property type="evidence" value="ECO:0007669"/>
    <property type="project" value="TreeGrafter"/>
</dbReference>
<dbReference type="InterPro" id="IPR009003">
    <property type="entry name" value="Peptidase_S1_PA"/>
</dbReference>
<evidence type="ECO:0000256" key="2">
    <source>
        <dbReference type="ARBA" id="ARBA00022525"/>
    </source>
</evidence>
<dbReference type="InterPro" id="IPR001254">
    <property type="entry name" value="Trypsin_dom"/>
</dbReference>
<dbReference type="Gene3D" id="2.40.10.10">
    <property type="entry name" value="Trypsin-like serine proteases"/>
    <property type="match status" value="1"/>
</dbReference>
<keyword evidence="5" id="KW-0720">Serine protease</keyword>
<protein>
    <recommendedName>
        <fullName evidence="6">Peptidase S1 domain-containing protein</fullName>
    </recommendedName>
</protein>
<dbReference type="GO" id="GO:0006508">
    <property type="term" value="P:proteolysis"/>
    <property type="evidence" value="ECO:0007669"/>
    <property type="project" value="UniProtKB-KW"/>
</dbReference>
<evidence type="ECO:0000256" key="3">
    <source>
        <dbReference type="ARBA" id="ARBA00022670"/>
    </source>
</evidence>
<evidence type="ECO:0000256" key="5">
    <source>
        <dbReference type="ARBA" id="ARBA00022825"/>
    </source>
</evidence>
<dbReference type="InterPro" id="IPR050127">
    <property type="entry name" value="Serine_Proteases_S1"/>
</dbReference>
<sequence>MVGVTTGWGSVRFGGKGPRSLYEGAVVIYSHDECKKSLVGFHYYKQVMVCASSYPVDSCSGDSGGPLVVDVDSEYMMQVGIVSFGYKCGEPNSAGMYTRVATFYDWINNMTADATVCQTPDF</sequence>
<dbReference type="SUPFAM" id="SSF50494">
    <property type="entry name" value="Trypsin-like serine proteases"/>
    <property type="match status" value="1"/>
</dbReference>
<feature type="domain" description="Peptidase S1" evidence="6">
    <location>
        <begin position="1"/>
        <end position="112"/>
    </location>
</feature>
<dbReference type="PANTHER" id="PTHR24264:SF65">
    <property type="entry name" value="SRCR DOMAIN-CONTAINING PROTEIN"/>
    <property type="match status" value="1"/>
</dbReference>
<dbReference type="InterPro" id="IPR043504">
    <property type="entry name" value="Peptidase_S1_PA_chymotrypsin"/>
</dbReference>
<dbReference type="Proteomes" id="UP000594454">
    <property type="component" value="Chromosome 3"/>
</dbReference>
<dbReference type="InParanoid" id="A0A7R8YSD8"/>
<name>A0A7R8YSD8_HERIL</name>
<reference evidence="7 8" key="1">
    <citation type="submission" date="2020-11" db="EMBL/GenBank/DDBJ databases">
        <authorList>
            <person name="Wallbank WR R."/>
            <person name="Pardo Diaz C."/>
            <person name="Kozak K."/>
            <person name="Martin S."/>
            <person name="Jiggins C."/>
            <person name="Moest M."/>
            <person name="Warren A I."/>
            <person name="Generalovic N T."/>
            <person name="Byers J.R.P. K."/>
            <person name="Montejo-Kovacevich G."/>
            <person name="Yen C E."/>
        </authorList>
    </citation>
    <scope>NUCLEOTIDE SEQUENCE [LARGE SCALE GENOMIC DNA]</scope>
</reference>
<evidence type="ECO:0000313" key="7">
    <source>
        <dbReference type="EMBL" id="CAD7083706.1"/>
    </source>
</evidence>
<evidence type="ECO:0000256" key="1">
    <source>
        <dbReference type="ARBA" id="ARBA00004613"/>
    </source>
</evidence>
<keyword evidence="2" id="KW-0964">Secreted</keyword>
<evidence type="ECO:0000313" key="8">
    <source>
        <dbReference type="Proteomes" id="UP000594454"/>
    </source>
</evidence>
<proteinExistence type="predicted"/>
<dbReference type="SMART" id="SM00020">
    <property type="entry name" value="Tryp_SPc"/>
    <property type="match status" value="1"/>
</dbReference>
<dbReference type="AlphaFoldDB" id="A0A7R8YSD8"/>
<dbReference type="GO" id="GO:0004252">
    <property type="term" value="F:serine-type endopeptidase activity"/>
    <property type="evidence" value="ECO:0007669"/>
    <property type="project" value="InterPro"/>
</dbReference>
<dbReference type="PANTHER" id="PTHR24264">
    <property type="entry name" value="TRYPSIN-RELATED"/>
    <property type="match status" value="1"/>
</dbReference>
<dbReference type="PROSITE" id="PS50240">
    <property type="entry name" value="TRYPSIN_DOM"/>
    <property type="match status" value="1"/>
</dbReference>
<organism evidence="7 8">
    <name type="scientific">Hermetia illucens</name>
    <name type="common">Black soldier fly</name>
    <dbReference type="NCBI Taxonomy" id="343691"/>
    <lineage>
        <taxon>Eukaryota</taxon>
        <taxon>Metazoa</taxon>
        <taxon>Ecdysozoa</taxon>
        <taxon>Arthropoda</taxon>
        <taxon>Hexapoda</taxon>
        <taxon>Insecta</taxon>
        <taxon>Pterygota</taxon>
        <taxon>Neoptera</taxon>
        <taxon>Endopterygota</taxon>
        <taxon>Diptera</taxon>
        <taxon>Brachycera</taxon>
        <taxon>Stratiomyomorpha</taxon>
        <taxon>Stratiomyidae</taxon>
        <taxon>Hermetiinae</taxon>
        <taxon>Hermetia</taxon>
    </lineage>
</organism>
<comment type="subcellular location">
    <subcellularLocation>
        <location evidence="1">Secreted</location>
    </subcellularLocation>
</comment>
<dbReference type="PROSITE" id="PS00135">
    <property type="entry name" value="TRYPSIN_SER"/>
    <property type="match status" value="1"/>
</dbReference>